<dbReference type="EMBL" id="JBHRWK010000038">
    <property type="protein sequence ID" value="MFC3452659.1"/>
    <property type="molecule type" value="Genomic_DNA"/>
</dbReference>
<evidence type="ECO:0000256" key="1">
    <source>
        <dbReference type="SAM" id="MobiDB-lite"/>
    </source>
</evidence>
<dbReference type="InterPro" id="IPR034768">
    <property type="entry name" value="4FE4S_WBL"/>
</dbReference>
<feature type="domain" description="4Fe-4S Wbl-type" evidence="2">
    <location>
        <begin position="1"/>
        <end position="64"/>
    </location>
</feature>
<gene>
    <name evidence="3" type="ORF">ACFOSH_24755</name>
</gene>
<evidence type="ECO:0000313" key="4">
    <source>
        <dbReference type="Proteomes" id="UP001595645"/>
    </source>
</evidence>
<evidence type="ECO:0000259" key="2">
    <source>
        <dbReference type="PROSITE" id="PS51674"/>
    </source>
</evidence>
<dbReference type="PROSITE" id="PS51674">
    <property type="entry name" value="4FE4S_WBL"/>
    <property type="match status" value="1"/>
</dbReference>
<name>A0ABV7P0Y3_9PSEU</name>
<feature type="region of interest" description="Disordered" evidence="1">
    <location>
        <begin position="1"/>
        <end position="21"/>
    </location>
</feature>
<reference evidence="4" key="1">
    <citation type="journal article" date="2019" name="Int. J. Syst. Evol. Microbiol.">
        <title>The Global Catalogue of Microorganisms (GCM) 10K type strain sequencing project: providing services to taxonomists for standard genome sequencing and annotation.</title>
        <authorList>
            <consortium name="The Broad Institute Genomics Platform"/>
            <consortium name="The Broad Institute Genome Sequencing Center for Infectious Disease"/>
            <person name="Wu L."/>
            <person name="Ma J."/>
        </authorList>
    </citation>
    <scope>NUCLEOTIDE SEQUENCE [LARGE SCALE GENOMIC DNA]</scope>
    <source>
        <strain evidence="4">CGMCC 4.7676</strain>
    </source>
</reference>
<keyword evidence="4" id="KW-1185">Reference proteome</keyword>
<dbReference type="Proteomes" id="UP001595645">
    <property type="component" value="Unassembled WGS sequence"/>
</dbReference>
<accession>A0ABV7P0Y3</accession>
<comment type="caution">
    <text evidence="3">The sequence shown here is derived from an EMBL/GenBank/DDBJ whole genome shotgun (WGS) entry which is preliminary data.</text>
</comment>
<sequence length="70" mass="7866">MPAARGDLPQSRPEPAVRRRAEQRAVKVAVRSTCPVHTEYPVEGLDDRIEFGMRGGMTERERLPGSVVRH</sequence>
<dbReference type="Pfam" id="PF02467">
    <property type="entry name" value="Whib"/>
    <property type="match status" value="1"/>
</dbReference>
<proteinExistence type="predicted"/>
<evidence type="ECO:0000313" key="3">
    <source>
        <dbReference type="EMBL" id="MFC3452659.1"/>
    </source>
</evidence>
<protein>
    <submittedName>
        <fullName evidence="3">WhiB family transcriptional regulator</fullName>
    </submittedName>
</protein>
<dbReference type="RefSeq" id="WP_378241428.1">
    <property type="nucleotide sequence ID" value="NZ_JBHRWK010000038.1"/>
</dbReference>
<organism evidence="3 4">
    <name type="scientific">Amycolatopsis speibonae</name>
    <dbReference type="NCBI Taxonomy" id="1450224"/>
    <lineage>
        <taxon>Bacteria</taxon>
        <taxon>Bacillati</taxon>
        <taxon>Actinomycetota</taxon>
        <taxon>Actinomycetes</taxon>
        <taxon>Pseudonocardiales</taxon>
        <taxon>Pseudonocardiaceae</taxon>
        <taxon>Amycolatopsis</taxon>
    </lineage>
</organism>